<protein>
    <recommendedName>
        <fullName evidence="2">Cation-transporting P-type ATPase N-terminal domain-containing protein</fullName>
    </recommendedName>
</protein>
<dbReference type="InterPro" id="IPR004014">
    <property type="entry name" value="ATPase_P-typ_cation-transptr_N"/>
</dbReference>
<feature type="region of interest" description="Disordered" evidence="1">
    <location>
        <begin position="1"/>
        <end position="38"/>
    </location>
</feature>
<organism evidence="3 4">
    <name type="scientific">Saccharothrix espanaensis (strain ATCC 51144 / DSM 44229 / JCM 9112 / NBRC 15066 / NRRL 15764)</name>
    <dbReference type="NCBI Taxonomy" id="1179773"/>
    <lineage>
        <taxon>Bacteria</taxon>
        <taxon>Bacillati</taxon>
        <taxon>Actinomycetota</taxon>
        <taxon>Actinomycetes</taxon>
        <taxon>Pseudonocardiales</taxon>
        <taxon>Pseudonocardiaceae</taxon>
        <taxon>Saccharothrix</taxon>
    </lineage>
</organism>
<dbReference type="HOGENOM" id="CLU_3332598_0_0_11"/>
<dbReference type="AlphaFoldDB" id="K0K3J0"/>
<evidence type="ECO:0000313" key="3">
    <source>
        <dbReference type="EMBL" id="CCH32896.1"/>
    </source>
</evidence>
<sequence>MHEVVRRAGTDEAAGLTGAVAADRPAALGPNTLHKRVR</sequence>
<name>K0K3J0_SACES</name>
<dbReference type="Pfam" id="PF00690">
    <property type="entry name" value="Cation_ATPase_N"/>
    <property type="match status" value="1"/>
</dbReference>
<evidence type="ECO:0000313" key="4">
    <source>
        <dbReference type="Proteomes" id="UP000006281"/>
    </source>
</evidence>
<dbReference type="PATRIC" id="fig|1179773.3.peg.5677"/>
<keyword evidence="4" id="KW-1185">Reference proteome</keyword>
<dbReference type="Proteomes" id="UP000006281">
    <property type="component" value="Chromosome"/>
</dbReference>
<accession>K0K3J0</accession>
<feature type="domain" description="Cation-transporting P-type ATPase N-terminal" evidence="2">
    <location>
        <begin position="2"/>
        <end position="36"/>
    </location>
</feature>
<evidence type="ECO:0000259" key="2">
    <source>
        <dbReference type="Pfam" id="PF00690"/>
    </source>
</evidence>
<dbReference type="EMBL" id="HE804045">
    <property type="protein sequence ID" value="CCH32896.1"/>
    <property type="molecule type" value="Genomic_DNA"/>
</dbReference>
<gene>
    <name evidence="3" type="ordered locus">BN6_56370</name>
</gene>
<proteinExistence type="predicted"/>
<reference evidence="3 4" key="1">
    <citation type="journal article" date="2012" name="BMC Genomics">
        <title>Complete genome sequence of Saccharothrix espanaensis DSM 44229T and comparison to the other completely sequenced Pseudonocardiaceae.</title>
        <authorList>
            <person name="Strobel T."/>
            <person name="Al-Dilaimi A."/>
            <person name="Blom J."/>
            <person name="Gessner A."/>
            <person name="Kalinowski J."/>
            <person name="Luzhetska M."/>
            <person name="Puhler A."/>
            <person name="Szczepanowski R."/>
            <person name="Bechthold A."/>
            <person name="Ruckert C."/>
        </authorList>
    </citation>
    <scope>NUCLEOTIDE SEQUENCE [LARGE SCALE GENOMIC DNA]</scope>
    <source>
        <strain evidence="4">ATCC 51144 / DSM 44229 / JCM 9112 / NBRC 15066 / NRRL 15764</strain>
    </source>
</reference>
<dbReference type="KEGG" id="sesp:BN6_56370"/>
<feature type="compositionally biased region" description="Basic and acidic residues" evidence="1">
    <location>
        <begin position="1"/>
        <end position="10"/>
    </location>
</feature>
<evidence type="ECO:0000256" key="1">
    <source>
        <dbReference type="SAM" id="MobiDB-lite"/>
    </source>
</evidence>